<dbReference type="Pfam" id="PF00069">
    <property type="entry name" value="Pkinase"/>
    <property type="match status" value="1"/>
</dbReference>
<dbReference type="PROSITE" id="PS00108">
    <property type="entry name" value="PROTEIN_KINASE_ST"/>
    <property type="match status" value="1"/>
</dbReference>
<sequence>MSNALQPIQEPNAIGGDAQRKFVVSDFEFGKKLGQGRFGTVFLGREKKNNFILAIKRINNITLTSDQTLLQMKREIELQYYLLHKNILLLYGFFDDLNHVYILLEACPAGTLFRALKLNGGLNVPRATYVVDCVADALNYCHDRHVIHRDVKPENILLTEEFVPKLADFGWAVCTEKKNRETYCGTPHYLSPEMLNSDNNHAHTFKIDNWALGVLYYECLTSQTPFYSKDKTMTFHNIKCARIRQHKHITAGVLNVITGLLTVDVEKRSELNDFRNDKFIRGQVEEYNTNMSVRRAAK</sequence>
<dbReference type="Proteomes" id="UP000492821">
    <property type="component" value="Unassembled WGS sequence"/>
</dbReference>
<feature type="cross-link" description="Glycyl lysine isopeptide (Lys-Gly) (interchain with G-Cter in SUMO2)" evidence="10">
    <location>
        <position position="152"/>
    </location>
</feature>
<evidence type="ECO:0000256" key="11">
    <source>
        <dbReference type="PROSITE-ProRule" id="PRU10141"/>
    </source>
</evidence>
<dbReference type="GO" id="GO:0004674">
    <property type="term" value="F:protein serine/threonine kinase activity"/>
    <property type="evidence" value="ECO:0007669"/>
    <property type="project" value="UniProtKB-KW"/>
</dbReference>
<feature type="binding site" evidence="9">
    <location>
        <begin position="154"/>
        <end position="155"/>
    </location>
    <ligand>
        <name>ATP</name>
        <dbReference type="ChEBI" id="CHEBI:30616"/>
    </ligand>
</feature>
<feature type="binding site" evidence="9">
    <location>
        <position position="37"/>
    </location>
    <ligand>
        <name>ATP</name>
        <dbReference type="ChEBI" id="CHEBI:30616"/>
    </ligand>
</feature>
<organism evidence="14 15">
    <name type="scientific">Panagrellus redivivus</name>
    <name type="common">Microworm</name>
    <dbReference type="NCBI Taxonomy" id="6233"/>
    <lineage>
        <taxon>Eukaryota</taxon>
        <taxon>Metazoa</taxon>
        <taxon>Ecdysozoa</taxon>
        <taxon>Nematoda</taxon>
        <taxon>Chromadorea</taxon>
        <taxon>Rhabditida</taxon>
        <taxon>Tylenchina</taxon>
        <taxon>Panagrolaimomorpha</taxon>
        <taxon>Panagrolaimoidea</taxon>
        <taxon>Panagrolaimidae</taxon>
        <taxon>Panagrellus</taxon>
    </lineage>
</organism>
<proteinExistence type="inferred from homology"/>
<dbReference type="WBParaSite" id="Pan_g5482.t1">
    <property type="protein sequence ID" value="Pan_g5482.t1"/>
    <property type="gene ID" value="Pan_g5482"/>
</dbReference>
<comment type="similarity">
    <text evidence="12">Belongs to the protein kinase superfamily.</text>
</comment>
<evidence type="ECO:0000256" key="8">
    <source>
        <dbReference type="PIRSR" id="PIRSR630616-1"/>
    </source>
</evidence>
<dbReference type="PANTHER" id="PTHR24350">
    <property type="entry name" value="SERINE/THREONINE-PROTEIN KINASE IAL-RELATED"/>
    <property type="match status" value="1"/>
</dbReference>
<evidence type="ECO:0000313" key="14">
    <source>
        <dbReference type="Proteomes" id="UP000492821"/>
    </source>
</evidence>
<evidence type="ECO:0000256" key="3">
    <source>
        <dbReference type="ARBA" id="ARBA00022741"/>
    </source>
</evidence>
<name>A0A7E4W2V4_PANRE</name>
<dbReference type="InterPro" id="IPR000719">
    <property type="entry name" value="Prot_kinase_dom"/>
</dbReference>
<evidence type="ECO:0000256" key="10">
    <source>
        <dbReference type="PIRSR" id="PIRSR630616-3"/>
    </source>
</evidence>
<dbReference type="InterPro" id="IPR030616">
    <property type="entry name" value="Aur-like"/>
</dbReference>
<keyword evidence="4" id="KW-0418">Kinase</keyword>
<dbReference type="InterPro" id="IPR011009">
    <property type="entry name" value="Kinase-like_dom_sf"/>
</dbReference>
<evidence type="ECO:0000259" key="13">
    <source>
        <dbReference type="PROSITE" id="PS50011"/>
    </source>
</evidence>
<evidence type="ECO:0000256" key="9">
    <source>
        <dbReference type="PIRSR" id="PIRSR630616-2"/>
    </source>
</evidence>
<dbReference type="PROSITE" id="PS00107">
    <property type="entry name" value="PROTEIN_KINASE_ATP"/>
    <property type="match status" value="1"/>
</dbReference>
<keyword evidence="5 9" id="KW-0067">ATP-binding</keyword>
<dbReference type="GO" id="GO:0005524">
    <property type="term" value="F:ATP binding"/>
    <property type="evidence" value="ECO:0007669"/>
    <property type="project" value="UniProtKB-UniRule"/>
</dbReference>
<evidence type="ECO:0000313" key="15">
    <source>
        <dbReference type="WBParaSite" id="Pan_g5482.t1"/>
    </source>
</evidence>
<keyword evidence="1 12" id="KW-0723">Serine/threonine-protein kinase</keyword>
<evidence type="ECO:0000256" key="7">
    <source>
        <dbReference type="ARBA" id="ARBA00048679"/>
    </source>
</evidence>
<evidence type="ECO:0000256" key="5">
    <source>
        <dbReference type="ARBA" id="ARBA00022840"/>
    </source>
</evidence>
<evidence type="ECO:0000256" key="6">
    <source>
        <dbReference type="ARBA" id="ARBA00047899"/>
    </source>
</evidence>
<accession>A0A7E4W2V4</accession>
<dbReference type="PROSITE" id="PS50011">
    <property type="entry name" value="PROTEIN_KINASE_DOM"/>
    <property type="match status" value="1"/>
</dbReference>
<dbReference type="FunFam" id="3.30.200.20:FF:000042">
    <property type="entry name" value="Aurora kinase A"/>
    <property type="match status" value="1"/>
</dbReference>
<dbReference type="AlphaFoldDB" id="A0A7E4W2V4"/>
<evidence type="ECO:0000256" key="12">
    <source>
        <dbReference type="RuleBase" id="RU000304"/>
    </source>
</evidence>
<feature type="active site" description="Proton acceptor" evidence="8">
    <location>
        <position position="150"/>
    </location>
</feature>
<feature type="binding site" evidence="9 11">
    <location>
        <position position="56"/>
    </location>
    <ligand>
        <name>ATP</name>
        <dbReference type="ChEBI" id="CHEBI:30616"/>
    </ligand>
</feature>
<comment type="catalytic activity">
    <reaction evidence="7">
        <text>L-seryl-[protein] + ATP = O-phospho-L-seryl-[protein] + ADP + H(+)</text>
        <dbReference type="Rhea" id="RHEA:17989"/>
        <dbReference type="Rhea" id="RHEA-COMP:9863"/>
        <dbReference type="Rhea" id="RHEA-COMP:11604"/>
        <dbReference type="ChEBI" id="CHEBI:15378"/>
        <dbReference type="ChEBI" id="CHEBI:29999"/>
        <dbReference type="ChEBI" id="CHEBI:30616"/>
        <dbReference type="ChEBI" id="CHEBI:83421"/>
        <dbReference type="ChEBI" id="CHEBI:456216"/>
        <dbReference type="EC" id="2.7.11.1"/>
    </reaction>
</comment>
<evidence type="ECO:0000256" key="4">
    <source>
        <dbReference type="ARBA" id="ARBA00022777"/>
    </source>
</evidence>
<dbReference type="SUPFAM" id="SSF56112">
    <property type="entry name" value="Protein kinase-like (PK-like)"/>
    <property type="match status" value="1"/>
</dbReference>
<comment type="catalytic activity">
    <reaction evidence="6">
        <text>L-threonyl-[protein] + ATP = O-phospho-L-threonyl-[protein] + ADP + H(+)</text>
        <dbReference type="Rhea" id="RHEA:46608"/>
        <dbReference type="Rhea" id="RHEA-COMP:11060"/>
        <dbReference type="Rhea" id="RHEA-COMP:11605"/>
        <dbReference type="ChEBI" id="CHEBI:15378"/>
        <dbReference type="ChEBI" id="CHEBI:30013"/>
        <dbReference type="ChEBI" id="CHEBI:30616"/>
        <dbReference type="ChEBI" id="CHEBI:61977"/>
        <dbReference type="ChEBI" id="CHEBI:456216"/>
        <dbReference type="EC" id="2.7.11.1"/>
    </reaction>
</comment>
<protein>
    <submittedName>
        <fullName evidence="15">Aurora kinase</fullName>
    </submittedName>
</protein>
<dbReference type="Gene3D" id="1.10.510.10">
    <property type="entry name" value="Transferase(Phosphotransferase) domain 1"/>
    <property type="match status" value="1"/>
</dbReference>
<feature type="binding site" evidence="9">
    <location>
        <position position="168"/>
    </location>
    <ligand>
        <name>ATP</name>
        <dbReference type="ChEBI" id="CHEBI:30616"/>
    </ligand>
</feature>
<feature type="domain" description="Protein kinase" evidence="13">
    <location>
        <begin position="27"/>
        <end position="280"/>
    </location>
</feature>
<evidence type="ECO:0000256" key="2">
    <source>
        <dbReference type="ARBA" id="ARBA00022679"/>
    </source>
</evidence>
<reference evidence="14" key="1">
    <citation type="journal article" date="2013" name="Genetics">
        <title>The draft genome and transcriptome of Panagrellus redivivus are shaped by the harsh demands of a free-living lifestyle.</title>
        <authorList>
            <person name="Srinivasan J."/>
            <person name="Dillman A.R."/>
            <person name="Macchietto M.G."/>
            <person name="Heikkinen L."/>
            <person name="Lakso M."/>
            <person name="Fracchia K.M."/>
            <person name="Antoshechkin I."/>
            <person name="Mortazavi A."/>
            <person name="Wong G."/>
            <person name="Sternberg P.W."/>
        </authorList>
    </citation>
    <scope>NUCLEOTIDE SEQUENCE [LARGE SCALE GENOMIC DNA]</scope>
    <source>
        <strain evidence="14">MT8872</strain>
    </source>
</reference>
<dbReference type="InterPro" id="IPR017441">
    <property type="entry name" value="Protein_kinase_ATP_BS"/>
</dbReference>
<keyword evidence="2" id="KW-0808">Transferase</keyword>
<dbReference type="InterPro" id="IPR008271">
    <property type="entry name" value="Ser/Thr_kinase_AS"/>
</dbReference>
<keyword evidence="14" id="KW-1185">Reference proteome</keyword>
<reference evidence="15" key="2">
    <citation type="submission" date="2020-10" db="UniProtKB">
        <authorList>
            <consortium name="WormBaseParasite"/>
        </authorList>
    </citation>
    <scope>IDENTIFICATION</scope>
</reference>
<dbReference type="SMART" id="SM00220">
    <property type="entry name" value="S_TKc"/>
    <property type="match status" value="1"/>
</dbReference>
<keyword evidence="3 9" id="KW-0547">Nucleotide-binding</keyword>
<evidence type="ECO:0000256" key="1">
    <source>
        <dbReference type="ARBA" id="ARBA00022527"/>
    </source>
</evidence>